<proteinExistence type="predicted"/>
<dbReference type="Proteomes" id="UP000828941">
    <property type="component" value="Chromosome 4"/>
</dbReference>
<protein>
    <submittedName>
        <fullName evidence="1">Uncharacterized protein</fullName>
    </submittedName>
</protein>
<evidence type="ECO:0000313" key="1">
    <source>
        <dbReference type="EMBL" id="KAI4347567.1"/>
    </source>
</evidence>
<gene>
    <name evidence="1" type="ORF">L6164_008372</name>
</gene>
<accession>A0ACB9PHN7</accession>
<reference evidence="1 2" key="1">
    <citation type="journal article" date="2022" name="DNA Res.">
        <title>Chromosomal-level genome assembly of the orchid tree Bauhinia variegata (Leguminosae; Cercidoideae) supports the allotetraploid origin hypothesis of Bauhinia.</title>
        <authorList>
            <person name="Zhong Y."/>
            <person name="Chen Y."/>
            <person name="Zheng D."/>
            <person name="Pang J."/>
            <person name="Liu Y."/>
            <person name="Luo S."/>
            <person name="Meng S."/>
            <person name="Qian L."/>
            <person name="Wei D."/>
            <person name="Dai S."/>
            <person name="Zhou R."/>
        </authorList>
    </citation>
    <scope>NUCLEOTIDE SEQUENCE [LARGE SCALE GENOMIC DNA]</scope>
    <source>
        <strain evidence="1">BV-YZ2020</strain>
    </source>
</reference>
<organism evidence="1 2">
    <name type="scientific">Bauhinia variegata</name>
    <name type="common">Purple orchid tree</name>
    <name type="synonym">Phanera variegata</name>
    <dbReference type="NCBI Taxonomy" id="167791"/>
    <lineage>
        <taxon>Eukaryota</taxon>
        <taxon>Viridiplantae</taxon>
        <taxon>Streptophyta</taxon>
        <taxon>Embryophyta</taxon>
        <taxon>Tracheophyta</taxon>
        <taxon>Spermatophyta</taxon>
        <taxon>Magnoliopsida</taxon>
        <taxon>eudicotyledons</taxon>
        <taxon>Gunneridae</taxon>
        <taxon>Pentapetalae</taxon>
        <taxon>rosids</taxon>
        <taxon>fabids</taxon>
        <taxon>Fabales</taxon>
        <taxon>Fabaceae</taxon>
        <taxon>Cercidoideae</taxon>
        <taxon>Cercideae</taxon>
        <taxon>Bauhiniinae</taxon>
        <taxon>Bauhinia</taxon>
    </lineage>
</organism>
<dbReference type="EMBL" id="CM039429">
    <property type="protein sequence ID" value="KAI4347567.1"/>
    <property type="molecule type" value="Genomic_DNA"/>
</dbReference>
<comment type="caution">
    <text evidence="1">The sequence shown here is derived from an EMBL/GenBank/DDBJ whole genome shotgun (WGS) entry which is preliminary data.</text>
</comment>
<sequence>MPVAKPKASSTPDVMKAEDANDSIDTIIRQAFAKEPFLSFSRAGDSPAQWIQFLHALDQPEHPGWPLLSPLKVQLQKCDKCSQEFCSPINYRRHIRVHHRWKKLDKDSTKNRDLLGAYWDKLSIEEGKEVVSFKNVMLEDVEGSSILKALTTPIRKPGFSTLPQYYLKAGSALLDIIQARISRFISSQELFSILDDASEKTFLCGTAESMQKYIFDGEAGKIGLDPKNIVASTSFLLEQKLVKAWLADKDAEALRCQKLLVEEEEAAQKRQAEILERKRQKKLRQKEQKAREQRHEDDAEIRDNNSSTGETVSSAVESSEACNNGAHNTDTFPDHILSSVAPFPNINGGVNGECQSSYGCEFTDLSTDHNIERRTAQGHNRQRMAATRWQVLPKSQWAAPNGFHTIQNQKLGVTQKQGTHRDQRAAPIVNGNKVWTRKPKPETDGVILKARPQNEPEQVKSHEVLIGSISVTLGNCSQSEGEGNLGASSQEDCTVDNLAKLNGVQEKPIQHDSNQSGNNRLIVKLWRPVSRHGSKDPIPVQNSGREADTDAIDEKGDDQNLSDQSSLRPCDADNCDSSFGNNTSHLEDNWGPESLRLSSHAAKAFLAQRWKEAISSNHVKLVLSLDSEPPMCPERRYSEAVFRASDVDRYGILASAENRLVSVDLESANAGAAKSKLRMKPEKVIKIKYIPKQKTAT</sequence>
<keyword evidence="2" id="KW-1185">Reference proteome</keyword>
<evidence type="ECO:0000313" key="2">
    <source>
        <dbReference type="Proteomes" id="UP000828941"/>
    </source>
</evidence>
<name>A0ACB9PHN7_BAUVA</name>